<accession>A0A834TX43</accession>
<evidence type="ECO:0000313" key="2">
    <source>
        <dbReference type="EMBL" id="KAF7830220.1"/>
    </source>
</evidence>
<sequence length="34" mass="3803">MDIDEEGDLREKGKEGKLPGITVMPNFITVEINN</sequence>
<proteinExistence type="predicted"/>
<dbReference type="AlphaFoldDB" id="A0A834TX43"/>
<evidence type="ECO:0000313" key="3">
    <source>
        <dbReference type="Proteomes" id="UP000634136"/>
    </source>
</evidence>
<keyword evidence="3" id="KW-1185">Reference proteome</keyword>
<name>A0A834TX43_9FABA</name>
<organism evidence="2 3">
    <name type="scientific">Senna tora</name>
    <dbReference type="NCBI Taxonomy" id="362788"/>
    <lineage>
        <taxon>Eukaryota</taxon>
        <taxon>Viridiplantae</taxon>
        <taxon>Streptophyta</taxon>
        <taxon>Embryophyta</taxon>
        <taxon>Tracheophyta</taxon>
        <taxon>Spermatophyta</taxon>
        <taxon>Magnoliopsida</taxon>
        <taxon>eudicotyledons</taxon>
        <taxon>Gunneridae</taxon>
        <taxon>Pentapetalae</taxon>
        <taxon>rosids</taxon>
        <taxon>fabids</taxon>
        <taxon>Fabales</taxon>
        <taxon>Fabaceae</taxon>
        <taxon>Caesalpinioideae</taxon>
        <taxon>Cassia clade</taxon>
        <taxon>Senna</taxon>
    </lineage>
</organism>
<feature type="region of interest" description="Disordered" evidence="1">
    <location>
        <begin position="1"/>
        <end position="20"/>
    </location>
</feature>
<gene>
    <name evidence="2" type="ORF">G2W53_012553</name>
</gene>
<reference evidence="2" key="1">
    <citation type="submission" date="2020-09" db="EMBL/GenBank/DDBJ databases">
        <title>Genome-Enabled Discovery of Anthraquinone Biosynthesis in Senna tora.</title>
        <authorList>
            <person name="Kang S.-H."/>
            <person name="Pandey R.P."/>
            <person name="Lee C.-M."/>
            <person name="Sim J.-S."/>
            <person name="Jeong J.-T."/>
            <person name="Choi B.-S."/>
            <person name="Jung M."/>
            <person name="Ginzburg D."/>
            <person name="Zhao K."/>
            <person name="Won S.Y."/>
            <person name="Oh T.-J."/>
            <person name="Yu Y."/>
            <person name="Kim N.-H."/>
            <person name="Lee O.R."/>
            <person name="Lee T.-H."/>
            <person name="Bashyal P."/>
            <person name="Kim T.-S."/>
            <person name="Lee W.-H."/>
            <person name="Kawkins C."/>
            <person name="Kim C.-K."/>
            <person name="Kim J.S."/>
            <person name="Ahn B.O."/>
            <person name="Rhee S.Y."/>
            <person name="Sohng J.K."/>
        </authorList>
    </citation>
    <scope>NUCLEOTIDE SEQUENCE</scope>
    <source>
        <tissue evidence="2">Leaf</tissue>
    </source>
</reference>
<comment type="caution">
    <text evidence="2">The sequence shown here is derived from an EMBL/GenBank/DDBJ whole genome shotgun (WGS) entry which is preliminary data.</text>
</comment>
<dbReference type="Proteomes" id="UP000634136">
    <property type="component" value="Unassembled WGS sequence"/>
</dbReference>
<dbReference type="EMBL" id="JAAIUW010000005">
    <property type="protein sequence ID" value="KAF7830220.1"/>
    <property type="molecule type" value="Genomic_DNA"/>
</dbReference>
<evidence type="ECO:0000256" key="1">
    <source>
        <dbReference type="SAM" id="MobiDB-lite"/>
    </source>
</evidence>
<protein>
    <submittedName>
        <fullName evidence="2">Uncharacterized protein</fullName>
    </submittedName>
</protein>